<evidence type="ECO:0000313" key="2">
    <source>
        <dbReference type="Proteomes" id="UP000003332"/>
    </source>
</evidence>
<proteinExistence type="predicted"/>
<accession>F0I4T3</accession>
<dbReference type="EMBL" id="AEXV01000014">
    <property type="protein sequence ID" value="EGD28558.1"/>
    <property type="molecule type" value="Genomic_DNA"/>
</dbReference>
<sequence length="68" mass="8155">MIAFKKMFIFDKTLLYQAFWHFLKAFFYFEDKKTANFFEEISPLLLLFQPSDGQCDRICPLLIGSRYA</sequence>
<organism evidence="1 2">
    <name type="scientific">Streptococcus sanguinis SK72</name>
    <dbReference type="NCBI Taxonomy" id="888809"/>
    <lineage>
        <taxon>Bacteria</taxon>
        <taxon>Bacillati</taxon>
        <taxon>Bacillota</taxon>
        <taxon>Bacilli</taxon>
        <taxon>Lactobacillales</taxon>
        <taxon>Streptococcaceae</taxon>
        <taxon>Streptococcus</taxon>
    </lineage>
</organism>
<gene>
    <name evidence="1" type="ORF">HMPREF9381_2159</name>
</gene>
<evidence type="ECO:0000313" key="1">
    <source>
        <dbReference type="EMBL" id="EGD28558.1"/>
    </source>
</evidence>
<dbReference type="HOGENOM" id="CLU_2792375_0_0_9"/>
<name>F0I4T3_STRSA</name>
<comment type="caution">
    <text evidence="1">The sequence shown here is derived from an EMBL/GenBank/DDBJ whole genome shotgun (WGS) entry which is preliminary data.</text>
</comment>
<dbReference type="AlphaFoldDB" id="F0I4T3"/>
<protein>
    <submittedName>
        <fullName evidence="1">Uncharacterized protein</fullName>
    </submittedName>
</protein>
<reference evidence="1 2" key="1">
    <citation type="submission" date="2011-02" db="EMBL/GenBank/DDBJ databases">
        <authorList>
            <person name="Muzny D."/>
            <person name="Qin X."/>
            <person name="Deng J."/>
            <person name="Jiang H."/>
            <person name="Liu Y."/>
            <person name="Qu J."/>
            <person name="Song X.-Z."/>
            <person name="Zhang L."/>
            <person name="Thornton R."/>
            <person name="Coyle M."/>
            <person name="Francisco L."/>
            <person name="Jackson L."/>
            <person name="Javaid M."/>
            <person name="Korchina V."/>
            <person name="Kovar C."/>
            <person name="Mata R."/>
            <person name="Mathew T."/>
            <person name="Ngo R."/>
            <person name="Nguyen L."/>
            <person name="Nguyen N."/>
            <person name="Okwuonu G."/>
            <person name="Ongeri F."/>
            <person name="Pham C."/>
            <person name="Simmons D."/>
            <person name="Wilczek-Boney K."/>
            <person name="Hale W."/>
            <person name="Jakkamsetti A."/>
            <person name="Pham P."/>
            <person name="Ruth R."/>
            <person name="San Lucas F."/>
            <person name="Warren J."/>
            <person name="Zhang J."/>
            <person name="Zhao Z."/>
            <person name="Zhou C."/>
            <person name="Zhu D."/>
            <person name="Lee S."/>
            <person name="Bess C."/>
            <person name="Blankenburg K."/>
            <person name="Forbes L."/>
            <person name="Fu Q."/>
            <person name="Gubbala S."/>
            <person name="Hirani K."/>
            <person name="Jayaseelan J.C."/>
            <person name="Lara F."/>
            <person name="Munidasa M."/>
            <person name="Palculict T."/>
            <person name="Patil S."/>
            <person name="Pu L.-L."/>
            <person name="Saada N."/>
            <person name="Tang L."/>
            <person name="Weissenberger G."/>
            <person name="Zhu Y."/>
            <person name="Hemphill L."/>
            <person name="Shang Y."/>
            <person name="Youmans B."/>
            <person name="Ayvaz T."/>
            <person name="Ross M."/>
            <person name="Santibanez J."/>
            <person name="Aqrawi P."/>
            <person name="Gross S."/>
            <person name="Joshi V."/>
            <person name="Fowler G."/>
            <person name="Nazareth L."/>
            <person name="Reid J."/>
            <person name="Worley K."/>
            <person name="Petrosino J."/>
            <person name="Highlander S."/>
            <person name="Gibbs R."/>
        </authorList>
    </citation>
    <scope>NUCLEOTIDE SEQUENCE [LARGE SCALE GENOMIC DNA]</scope>
    <source>
        <strain evidence="1 2">SK72</strain>
    </source>
</reference>
<dbReference type="Proteomes" id="UP000003332">
    <property type="component" value="Unassembled WGS sequence"/>
</dbReference>